<evidence type="ECO:0000256" key="1">
    <source>
        <dbReference type="SAM" id="MobiDB-lite"/>
    </source>
</evidence>
<dbReference type="OrthoDB" id="3725593at2"/>
<sequence>MSDIQDLFHTNDTQEPSTEGWADKVRTRRRRRHVGAGVAAGVLAVGLAIPLGATLLRQPVQVASPAETQPPAVSPVSAADVCADAADLVAKRDPAQYADEGVKEGADRVWLCGDGTWGGPFEPLTVGVDEAVQAFLGSPMAPQDQACTMEYVMAYTAVFEYRDGTRVPVTGELHGCRHLADGASTRSGGEEFLTTLKNLWTAQRAADDYSIKIAPPCSDQTMSILPFDPQSVIGLQVCSLDGETWKTDELPAGSDNGDLADKTMASITDGSEESDDPMFEFATPQRRVQMFDRFGSRLTLERLADGRFLAFSDDGTMRFWTPPADLGTSLGLDG</sequence>
<reference evidence="4" key="1">
    <citation type="submission" date="2017-02" db="EMBL/GenBank/DDBJ databases">
        <title>Tessaracoccus aquaemaris sp. nov., isolated from the intestine of a Korean rockfish, Sebastes schlegelii, in a marine aquaculture pond.</title>
        <authorList>
            <person name="Tak E.J."/>
            <person name="Bae J.-W."/>
        </authorList>
    </citation>
    <scope>NUCLEOTIDE SEQUENCE [LARGE SCALE GENOMIC DNA]</scope>
    <source>
        <strain evidence="4">NSG39</strain>
    </source>
</reference>
<dbReference type="RefSeq" id="WP_077686455.1">
    <property type="nucleotide sequence ID" value="NZ_CP019606.1"/>
</dbReference>
<keyword evidence="2" id="KW-0472">Membrane</keyword>
<keyword evidence="2" id="KW-0812">Transmembrane</keyword>
<dbReference type="AlphaFoldDB" id="A0A1Q2CPT9"/>
<keyword evidence="4" id="KW-1185">Reference proteome</keyword>
<protein>
    <submittedName>
        <fullName evidence="3">Uncharacterized protein</fullName>
    </submittedName>
</protein>
<keyword evidence="2" id="KW-1133">Transmembrane helix</keyword>
<dbReference type="KEGG" id="tes:BW730_12100"/>
<evidence type="ECO:0000256" key="2">
    <source>
        <dbReference type="SAM" id="Phobius"/>
    </source>
</evidence>
<gene>
    <name evidence="3" type="ORF">BW730_12100</name>
</gene>
<feature type="transmembrane region" description="Helical" evidence="2">
    <location>
        <begin position="34"/>
        <end position="56"/>
    </location>
</feature>
<dbReference type="Proteomes" id="UP000188145">
    <property type="component" value="Chromosome"/>
</dbReference>
<name>A0A1Q2CPT9_9ACTN</name>
<proteinExistence type="predicted"/>
<feature type="region of interest" description="Disordered" evidence="1">
    <location>
        <begin position="1"/>
        <end position="21"/>
    </location>
</feature>
<dbReference type="EMBL" id="CP019606">
    <property type="protein sequence ID" value="AQP48126.1"/>
    <property type="molecule type" value="Genomic_DNA"/>
</dbReference>
<accession>A0A1Q2CPT9</accession>
<feature type="compositionally biased region" description="Polar residues" evidence="1">
    <location>
        <begin position="8"/>
        <end position="17"/>
    </location>
</feature>
<organism evidence="3 4">
    <name type="scientific">Tessaracoccus aquimaris</name>
    <dbReference type="NCBI Taxonomy" id="1332264"/>
    <lineage>
        <taxon>Bacteria</taxon>
        <taxon>Bacillati</taxon>
        <taxon>Actinomycetota</taxon>
        <taxon>Actinomycetes</taxon>
        <taxon>Propionibacteriales</taxon>
        <taxon>Propionibacteriaceae</taxon>
        <taxon>Tessaracoccus</taxon>
    </lineage>
</organism>
<evidence type="ECO:0000313" key="3">
    <source>
        <dbReference type="EMBL" id="AQP48126.1"/>
    </source>
</evidence>
<evidence type="ECO:0000313" key="4">
    <source>
        <dbReference type="Proteomes" id="UP000188145"/>
    </source>
</evidence>